<proteinExistence type="predicted"/>
<dbReference type="EMBL" id="MNYI01000017">
    <property type="protein sequence ID" value="OIP43422.1"/>
    <property type="molecule type" value="Genomic_DNA"/>
</dbReference>
<organism evidence="6 7">
    <name type="scientific">Candidatus Desantisbacteria bacterium CG2_30_40_21</name>
    <dbReference type="NCBI Taxonomy" id="1817895"/>
    <lineage>
        <taxon>Bacteria</taxon>
        <taxon>Candidatus Desantisiibacteriota</taxon>
    </lineage>
</organism>
<dbReference type="GO" id="GO:0016787">
    <property type="term" value="F:hydrolase activity"/>
    <property type="evidence" value="ECO:0007669"/>
    <property type="project" value="UniProtKB-KW"/>
</dbReference>
<reference evidence="6 7" key="1">
    <citation type="journal article" date="2016" name="Environ. Microbiol.">
        <title>Genomic resolution of a cold subsurface aquifer community provides metabolic insights for novel microbes adapted to high CO concentrations.</title>
        <authorList>
            <person name="Probst A.J."/>
            <person name="Castelle C.J."/>
            <person name="Singh A."/>
            <person name="Brown C.T."/>
            <person name="Anantharaman K."/>
            <person name="Sharon I."/>
            <person name="Hug L.A."/>
            <person name="Burstein D."/>
            <person name="Emerson J.B."/>
            <person name="Thomas B.C."/>
            <person name="Banfield J.F."/>
        </authorList>
    </citation>
    <scope>NUCLEOTIDE SEQUENCE [LARGE SCALE GENOMIC DNA]</scope>
    <source>
        <strain evidence="6">CG2_30_40_21</strain>
    </source>
</reference>
<dbReference type="AlphaFoldDB" id="A0A1J5EJB7"/>
<evidence type="ECO:0000256" key="5">
    <source>
        <dbReference type="ARBA" id="ARBA00022801"/>
    </source>
</evidence>
<evidence type="ECO:0000313" key="7">
    <source>
        <dbReference type="Proteomes" id="UP000183085"/>
    </source>
</evidence>
<evidence type="ECO:0000256" key="3">
    <source>
        <dbReference type="ARBA" id="ARBA00022722"/>
    </source>
</evidence>
<evidence type="ECO:0000256" key="4">
    <source>
        <dbReference type="ARBA" id="ARBA00022741"/>
    </source>
</evidence>
<dbReference type="InterPro" id="IPR051813">
    <property type="entry name" value="HepT_RNase_toxin"/>
</dbReference>
<dbReference type="GO" id="GO:0110001">
    <property type="term" value="C:toxin-antitoxin complex"/>
    <property type="evidence" value="ECO:0007669"/>
    <property type="project" value="InterPro"/>
</dbReference>
<dbReference type="Proteomes" id="UP000183085">
    <property type="component" value="Unassembled WGS sequence"/>
</dbReference>
<evidence type="ECO:0008006" key="8">
    <source>
        <dbReference type="Google" id="ProtNLM"/>
    </source>
</evidence>
<keyword evidence="3" id="KW-0540">Nuclease</keyword>
<dbReference type="GO" id="GO:0000166">
    <property type="term" value="F:nucleotide binding"/>
    <property type="evidence" value="ECO:0007669"/>
    <property type="project" value="UniProtKB-KW"/>
</dbReference>
<dbReference type="STRING" id="1817895.AUJ95_00715"/>
<dbReference type="GO" id="GO:0004540">
    <property type="term" value="F:RNA nuclease activity"/>
    <property type="evidence" value="ECO:0007669"/>
    <property type="project" value="InterPro"/>
</dbReference>
<evidence type="ECO:0000256" key="1">
    <source>
        <dbReference type="ARBA" id="ARBA00022553"/>
    </source>
</evidence>
<accession>A0A1J5EJB7</accession>
<dbReference type="PANTHER" id="PTHR34139">
    <property type="entry name" value="UPF0331 PROTEIN MJ0127"/>
    <property type="match status" value="1"/>
</dbReference>
<sequence>MKKDCLVYLKHILDAIHRIEKYTERIDYMDFMENNLVQAGVIREMKIIGEATKRLSDEFKGKYAGIPWRKIAGMRDKLIHDYMGVDMDAVWNVVERDMPQLREKVKGIFTEEEGR</sequence>
<dbReference type="Pfam" id="PF01934">
    <property type="entry name" value="HepT-like"/>
    <property type="match status" value="1"/>
</dbReference>
<evidence type="ECO:0000256" key="2">
    <source>
        <dbReference type="ARBA" id="ARBA00022649"/>
    </source>
</evidence>
<keyword evidence="5" id="KW-0378">Hydrolase</keyword>
<dbReference type="InterPro" id="IPR008201">
    <property type="entry name" value="HepT-like"/>
</dbReference>
<name>A0A1J5EJB7_9BACT</name>
<comment type="caution">
    <text evidence="6">The sequence shown here is derived from an EMBL/GenBank/DDBJ whole genome shotgun (WGS) entry which is preliminary data.</text>
</comment>
<keyword evidence="4" id="KW-0547">Nucleotide-binding</keyword>
<dbReference type="PANTHER" id="PTHR34139:SF1">
    <property type="entry name" value="RNASE MJ1380-RELATED"/>
    <property type="match status" value="1"/>
</dbReference>
<keyword evidence="2" id="KW-1277">Toxin-antitoxin system</keyword>
<protein>
    <recommendedName>
        <fullName evidence="8">DUF86 domain-containing protein</fullName>
    </recommendedName>
</protein>
<gene>
    <name evidence="6" type="ORF">AUJ95_00715</name>
</gene>
<keyword evidence="1" id="KW-0597">Phosphoprotein</keyword>
<evidence type="ECO:0000313" key="6">
    <source>
        <dbReference type="EMBL" id="OIP43422.1"/>
    </source>
</evidence>